<dbReference type="InterPro" id="IPR048962">
    <property type="entry name" value="ARIH1-like_UBL"/>
</dbReference>
<evidence type="ECO:0000256" key="7">
    <source>
        <dbReference type="ARBA" id="ARBA00022723"/>
    </source>
</evidence>
<dbReference type="GO" id="GO:0061630">
    <property type="term" value="F:ubiquitin protein ligase activity"/>
    <property type="evidence" value="ECO:0007669"/>
    <property type="project" value="UniProtKB-EC"/>
</dbReference>
<dbReference type="AlphaFoldDB" id="A0AAV8A3N9"/>
<evidence type="ECO:0000256" key="10">
    <source>
        <dbReference type="ARBA" id="ARBA00022786"/>
    </source>
</evidence>
<keyword evidence="13" id="KW-0472">Membrane</keyword>
<keyword evidence="10" id="KW-0833">Ubl conjugation pathway</keyword>
<dbReference type="Gene3D" id="3.30.40.10">
    <property type="entry name" value="Zinc/RING finger domain, C3HC4 (zinc finger)"/>
    <property type="match status" value="1"/>
</dbReference>
<dbReference type="GO" id="GO:0031090">
    <property type="term" value="C:organelle membrane"/>
    <property type="evidence" value="ECO:0007669"/>
    <property type="project" value="UniProtKB-ARBA"/>
</dbReference>
<dbReference type="InterPro" id="IPR013083">
    <property type="entry name" value="Znf_RING/FYVE/PHD"/>
</dbReference>
<dbReference type="PROSITE" id="PS51873">
    <property type="entry name" value="TRIAD"/>
    <property type="match status" value="1"/>
</dbReference>
<keyword evidence="9" id="KW-0863">Zinc-finger</keyword>
<dbReference type="Gene3D" id="1.20.120.1750">
    <property type="match status" value="1"/>
</dbReference>
<dbReference type="InterPro" id="IPR002867">
    <property type="entry name" value="IBR_dom"/>
</dbReference>
<evidence type="ECO:0000313" key="16">
    <source>
        <dbReference type="EMBL" id="KAJ3448898.1"/>
    </source>
</evidence>
<evidence type="ECO:0000256" key="8">
    <source>
        <dbReference type="ARBA" id="ARBA00022737"/>
    </source>
</evidence>
<keyword evidence="6" id="KW-0812">Transmembrane</keyword>
<evidence type="ECO:0000259" key="15">
    <source>
        <dbReference type="PROSITE" id="PS51873"/>
    </source>
</evidence>
<evidence type="ECO:0000256" key="4">
    <source>
        <dbReference type="ARBA" id="ARBA00012251"/>
    </source>
</evidence>
<proteinExistence type="predicted"/>
<evidence type="ECO:0000256" key="1">
    <source>
        <dbReference type="ARBA" id="ARBA00001798"/>
    </source>
</evidence>
<name>A0AAV8A3N9_9EUKA</name>
<comment type="subcellular location">
    <subcellularLocation>
        <location evidence="2">Membrane</location>
        <topology evidence="2">Single-pass membrane protein</topology>
    </subcellularLocation>
</comment>
<evidence type="ECO:0000256" key="6">
    <source>
        <dbReference type="ARBA" id="ARBA00022692"/>
    </source>
</evidence>
<evidence type="ECO:0000256" key="2">
    <source>
        <dbReference type="ARBA" id="ARBA00004167"/>
    </source>
</evidence>
<evidence type="ECO:0000256" key="13">
    <source>
        <dbReference type="ARBA" id="ARBA00023136"/>
    </source>
</evidence>
<dbReference type="SUPFAM" id="SSF57850">
    <property type="entry name" value="RING/U-box"/>
    <property type="match status" value="3"/>
</dbReference>
<organism evidence="16 17">
    <name type="scientific">Anaeramoeba flamelloides</name>
    <dbReference type="NCBI Taxonomy" id="1746091"/>
    <lineage>
        <taxon>Eukaryota</taxon>
        <taxon>Metamonada</taxon>
        <taxon>Anaeramoebidae</taxon>
        <taxon>Anaeramoeba</taxon>
    </lineage>
</organism>
<reference evidence="16" key="1">
    <citation type="submission" date="2022-08" db="EMBL/GenBank/DDBJ databases">
        <title>Novel sulphate-reducing endosymbionts in the free-living metamonad Anaeramoeba.</title>
        <authorList>
            <person name="Jerlstrom-Hultqvist J."/>
            <person name="Cepicka I."/>
            <person name="Gallot-Lavallee L."/>
            <person name="Salas-Leiva D."/>
            <person name="Curtis B.A."/>
            <person name="Zahonova K."/>
            <person name="Pipaliya S."/>
            <person name="Dacks J."/>
            <person name="Roger A.J."/>
        </authorList>
    </citation>
    <scope>NUCLEOTIDE SEQUENCE</scope>
    <source>
        <strain evidence="16">Busselton2</strain>
    </source>
</reference>
<dbReference type="Pfam" id="PF22605">
    <property type="entry name" value="IBR_2"/>
    <property type="match status" value="1"/>
</dbReference>
<dbReference type="GO" id="GO:0016567">
    <property type="term" value="P:protein ubiquitination"/>
    <property type="evidence" value="ECO:0007669"/>
    <property type="project" value="InterPro"/>
</dbReference>
<dbReference type="GO" id="GO:0008270">
    <property type="term" value="F:zinc ion binding"/>
    <property type="evidence" value="ECO:0007669"/>
    <property type="project" value="UniProtKB-KW"/>
</dbReference>
<dbReference type="EC" id="2.3.2.31" evidence="4"/>
<dbReference type="InterPro" id="IPR045840">
    <property type="entry name" value="Ariadne"/>
</dbReference>
<comment type="pathway">
    <text evidence="3">Protein modification; protein ubiquitination.</text>
</comment>
<keyword evidence="11" id="KW-0862">Zinc</keyword>
<evidence type="ECO:0000256" key="5">
    <source>
        <dbReference type="ARBA" id="ARBA00022679"/>
    </source>
</evidence>
<dbReference type="InterPro" id="IPR044066">
    <property type="entry name" value="TRIAD_supradom"/>
</dbReference>
<comment type="caution">
    <text evidence="16">The sequence shown here is derived from an EMBL/GenBank/DDBJ whole genome shotgun (WGS) entry which is preliminary data.</text>
</comment>
<evidence type="ECO:0000313" key="17">
    <source>
        <dbReference type="Proteomes" id="UP001146793"/>
    </source>
</evidence>
<comment type="catalytic activity">
    <reaction evidence="1">
        <text>[E2 ubiquitin-conjugating enzyme]-S-ubiquitinyl-L-cysteine + [acceptor protein]-L-lysine = [E2 ubiquitin-conjugating enzyme]-L-cysteine + [acceptor protein]-N(6)-ubiquitinyl-L-lysine.</text>
        <dbReference type="EC" id="2.3.2.31"/>
    </reaction>
</comment>
<evidence type="ECO:0000256" key="11">
    <source>
        <dbReference type="ARBA" id="ARBA00022833"/>
    </source>
</evidence>
<dbReference type="Pfam" id="PF01485">
    <property type="entry name" value="IBR"/>
    <property type="match status" value="1"/>
</dbReference>
<dbReference type="InterPro" id="IPR054694">
    <property type="entry name" value="Parkin-like_IBR"/>
</dbReference>
<keyword evidence="12" id="KW-1133">Transmembrane helix</keyword>
<accession>A0AAV8A3N9</accession>
<keyword evidence="8" id="KW-0677">Repeat</keyword>
<evidence type="ECO:0000256" key="12">
    <source>
        <dbReference type="ARBA" id="ARBA00022989"/>
    </source>
</evidence>
<dbReference type="Pfam" id="PF19422">
    <property type="entry name" value="Ariadne"/>
    <property type="match status" value="1"/>
</dbReference>
<dbReference type="Proteomes" id="UP001146793">
    <property type="component" value="Unassembled WGS sequence"/>
</dbReference>
<dbReference type="FunFam" id="3.30.40.10:FF:000051">
    <property type="entry name" value="RBR-type E3 ubiquitin transferase"/>
    <property type="match status" value="1"/>
</dbReference>
<dbReference type="InterPro" id="IPR031127">
    <property type="entry name" value="E3_UB_ligase_RBR"/>
</dbReference>
<evidence type="ECO:0000256" key="9">
    <source>
        <dbReference type="ARBA" id="ARBA00022771"/>
    </source>
</evidence>
<dbReference type="FunFam" id="1.20.120.1750:FF:000002">
    <property type="entry name" value="RBR-type E3 ubiquitin transferase"/>
    <property type="match status" value="1"/>
</dbReference>
<dbReference type="EMBL" id="JANTQA010000015">
    <property type="protein sequence ID" value="KAJ3448898.1"/>
    <property type="molecule type" value="Genomic_DNA"/>
</dbReference>
<feature type="domain" description="RING-type" evidence="15">
    <location>
        <begin position="144"/>
        <end position="356"/>
    </location>
</feature>
<feature type="region of interest" description="Disordered" evidence="14">
    <location>
        <begin position="1"/>
        <end position="54"/>
    </location>
</feature>
<sequence length="531" mass="61961">MSKKSNEEAFSSDSEYSDYDDEGSDFEDDGFSDPENDDYVDVDEDDDYAYSDENDDLLFEPDEIEEKKVALDEKTIVEEQVKQIKNIADPLGLTSEVAAFLLRYFNWNTDKLMEAMFNNREKTLKEAKIDINDLNESKKIYKPKGNMCQTCFCQLKKSDKIALKCQHAFCNECWVNYLTFRIKEQRVDDLFCQSYQCYERVTEGFLKEVVDEENYKKYQWILAKSFVSQNPENAWCPAPNCDRACTKGMIQRGTNVECSCGHRFCFNCKEEAHSPANCDDVAVWLKKCKDDSETFNWLMANTKPCPKCKNLIEKNGGCNHMTCRKNSGGCGYEFCWICLGDWAKHGTSYYKCNHYDPNKHDNKKAKDSKMALERYLHYFQRYQNHEKSLSFEKQLTEKTKKKMTSMQESKDVNFIDVSFMEDAAKQLCHCRLVLKWTYVFAYSLIDFSKAKELFEFVQEQLEVTTEKLSEITERDIVKIDKMEAVNTTRIAKKKLEHLFDTVESGLPEGMIKGHENDIIEEKKVLKNADEN</sequence>
<keyword evidence="7" id="KW-0479">Metal-binding</keyword>
<keyword evidence="5" id="KW-0808">Transferase</keyword>
<dbReference type="GO" id="GO:0005737">
    <property type="term" value="C:cytoplasm"/>
    <property type="evidence" value="ECO:0007669"/>
    <property type="project" value="UniProtKB-ARBA"/>
</dbReference>
<evidence type="ECO:0000256" key="14">
    <source>
        <dbReference type="SAM" id="MobiDB-lite"/>
    </source>
</evidence>
<gene>
    <name evidence="16" type="ORF">M0812_01385</name>
</gene>
<evidence type="ECO:0000256" key="3">
    <source>
        <dbReference type="ARBA" id="ARBA00004906"/>
    </source>
</evidence>
<dbReference type="PANTHER" id="PTHR11685">
    <property type="entry name" value="RBR FAMILY RING FINGER AND IBR DOMAIN-CONTAINING"/>
    <property type="match status" value="1"/>
</dbReference>
<dbReference type="Pfam" id="PF21235">
    <property type="entry name" value="UBA_ARI1"/>
    <property type="match status" value="1"/>
</dbReference>
<protein>
    <recommendedName>
        <fullName evidence="4">RBR-type E3 ubiquitin transferase</fullName>
        <ecNumber evidence="4">2.3.2.31</ecNumber>
    </recommendedName>
</protein>
<dbReference type="SMART" id="SM00647">
    <property type="entry name" value="IBR"/>
    <property type="match status" value="2"/>
</dbReference>
<dbReference type="CDD" id="cd20356">
    <property type="entry name" value="Rcat_RBR_HHARI-like"/>
    <property type="match status" value="1"/>
</dbReference>
<feature type="compositionally biased region" description="Acidic residues" evidence="14">
    <location>
        <begin position="15"/>
        <end position="54"/>
    </location>
</feature>